<feature type="domain" description="Clp R" evidence="7">
    <location>
        <begin position="1"/>
        <end position="64"/>
    </location>
</feature>
<dbReference type="InterPro" id="IPR028299">
    <property type="entry name" value="ClpA/B_CS2"/>
</dbReference>
<dbReference type="InterPro" id="IPR003959">
    <property type="entry name" value="ATPase_AAA_core"/>
</dbReference>
<dbReference type="EMBL" id="LXHQ01000052">
    <property type="protein sequence ID" value="OAV22521.1"/>
    <property type="molecule type" value="Genomic_DNA"/>
</dbReference>
<dbReference type="InterPro" id="IPR036628">
    <property type="entry name" value="Clp_N_dom_sf"/>
</dbReference>
<keyword evidence="8" id="KW-0645">Protease</keyword>
<dbReference type="GO" id="GO:0008233">
    <property type="term" value="F:peptidase activity"/>
    <property type="evidence" value="ECO:0007669"/>
    <property type="project" value="UniProtKB-KW"/>
</dbReference>
<accession>A0A198WNM8</accession>
<dbReference type="InterPro" id="IPR003593">
    <property type="entry name" value="AAA+_ATPase"/>
</dbReference>
<evidence type="ECO:0000256" key="2">
    <source>
        <dbReference type="ARBA" id="ARBA00022737"/>
    </source>
</evidence>
<dbReference type="InterPro" id="IPR050130">
    <property type="entry name" value="ClpA_ClpB"/>
</dbReference>
<gene>
    <name evidence="8" type="ORF">AO370_1972</name>
</gene>
<evidence type="ECO:0000256" key="5">
    <source>
        <dbReference type="ARBA" id="ARBA00023186"/>
    </source>
</evidence>
<dbReference type="AlphaFoldDB" id="A0A198WNM8"/>
<dbReference type="CDD" id="cd00009">
    <property type="entry name" value="AAA"/>
    <property type="match status" value="1"/>
</dbReference>
<dbReference type="RefSeq" id="WP_064605088.1">
    <property type="nucleotide sequence ID" value="NZ_LXHQ01000052.1"/>
</dbReference>
<dbReference type="PANTHER" id="PTHR11638:SF111">
    <property type="entry name" value="ATP-DEPENDENT CLP PROTEASE ATP-BINDING SUBUNIT CLPA"/>
    <property type="match status" value="1"/>
</dbReference>
<evidence type="ECO:0000313" key="8">
    <source>
        <dbReference type="EMBL" id="OAV22521.1"/>
    </source>
</evidence>
<dbReference type="SMART" id="SM00382">
    <property type="entry name" value="AAA"/>
    <property type="match status" value="2"/>
</dbReference>
<evidence type="ECO:0000256" key="3">
    <source>
        <dbReference type="ARBA" id="ARBA00022741"/>
    </source>
</evidence>
<dbReference type="InterPro" id="IPR019489">
    <property type="entry name" value="Clp_ATPase_C"/>
</dbReference>
<dbReference type="InterPro" id="IPR004176">
    <property type="entry name" value="Clp_R_N"/>
</dbReference>
<dbReference type="PROSITE" id="PS51903">
    <property type="entry name" value="CLP_R"/>
    <property type="match status" value="1"/>
</dbReference>
<dbReference type="CDD" id="cd19499">
    <property type="entry name" value="RecA-like_ClpB_Hsp104-like"/>
    <property type="match status" value="1"/>
</dbReference>
<dbReference type="InterPro" id="IPR001270">
    <property type="entry name" value="ClpA/B"/>
</dbReference>
<dbReference type="InterPro" id="IPR041546">
    <property type="entry name" value="ClpA/ClpB_AAA_lid"/>
</dbReference>
<dbReference type="OrthoDB" id="9803641at2"/>
<keyword evidence="5" id="KW-0143">Chaperone</keyword>
<keyword evidence="4 8" id="KW-0067">ATP-binding</keyword>
<reference evidence="8 9" key="1">
    <citation type="journal article" date="2016" name="Genome Biol. Evol.">
        <title>Comparative Genomic Analyses of the Moraxella catarrhalis Serosensitive and Seroresistant Lineages Demonstrate Their Independent Evolution.</title>
        <authorList>
            <person name="Earl J.P."/>
            <person name="de Vries S.P."/>
            <person name="Ahmed A."/>
            <person name="Powell E."/>
            <person name="Schultz M.P."/>
            <person name="Hermans P.W."/>
            <person name="Hill D.J."/>
            <person name="Zhou Z."/>
            <person name="Constantinidou C.I."/>
            <person name="Hu F.Z."/>
            <person name="Bootsma H.J."/>
            <person name="Ehrlich G.D."/>
        </authorList>
    </citation>
    <scope>NUCLEOTIDE SEQUENCE [LARGE SCALE GENOMIC DNA]</scope>
    <source>
        <strain evidence="8 9">F23</strain>
    </source>
</reference>
<evidence type="ECO:0000313" key="9">
    <source>
        <dbReference type="Proteomes" id="UP000078295"/>
    </source>
</evidence>
<organism evidence="8 9">
    <name type="scientific">Moraxella catarrhalis</name>
    <name type="common">Branhamella catarrhalis</name>
    <dbReference type="NCBI Taxonomy" id="480"/>
    <lineage>
        <taxon>Bacteria</taxon>
        <taxon>Pseudomonadati</taxon>
        <taxon>Pseudomonadota</taxon>
        <taxon>Gammaproteobacteria</taxon>
        <taxon>Moraxellales</taxon>
        <taxon>Moraxellaceae</taxon>
        <taxon>Moraxella</taxon>
    </lineage>
</organism>
<dbReference type="PANTHER" id="PTHR11638">
    <property type="entry name" value="ATP-DEPENDENT CLP PROTEASE"/>
    <property type="match status" value="1"/>
</dbReference>
<protein>
    <submittedName>
        <fullName evidence="8">ATP-dependent Clp protease ATP-binding subunit ClpA</fullName>
    </submittedName>
</protein>
<dbReference type="SUPFAM" id="SSF81923">
    <property type="entry name" value="Double Clp-N motif"/>
    <property type="match status" value="1"/>
</dbReference>
<dbReference type="GO" id="GO:0005737">
    <property type="term" value="C:cytoplasm"/>
    <property type="evidence" value="ECO:0007669"/>
    <property type="project" value="TreeGrafter"/>
</dbReference>
<keyword evidence="3" id="KW-0547">Nucleotide-binding</keyword>
<evidence type="ECO:0000256" key="4">
    <source>
        <dbReference type="ARBA" id="ARBA00022840"/>
    </source>
</evidence>
<keyword evidence="2 6" id="KW-0677">Repeat</keyword>
<proteinExistence type="inferred from homology"/>
<dbReference type="Proteomes" id="UP000078295">
    <property type="component" value="Unassembled WGS sequence"/>
</dbReference>
<dbReference type="Gene3D" id="1.10.8.60">
    <property type="match status" value="2"/>
</dbReference>
<dbReference type="GO" id="GO:0016887">
    <property type="term" value="F:ATP hydrolysis activity"/>
    <property type="evidence" value="ECO:0007669"/>
    <property type="project" value="InterPro"/>
</dbReference>
<dbReference type="SMART" id="SM01086">
    <property type="entry name" value="ClpB_D2-small"/>
    <property type="match status" value="1"/>
</dbReference>
<dbReference type="Gene3D" id="1.10.1780.10">
    <property type="entry name" value="Clp, N-terminal domain"/>
    <property type="match status" value="1"/>
</dbReference>
<dbReference type="GO" id="GO:0006508">
    <property type="term" value="P:proteolysis"/>
    <property type="evidence" value="ECO:0007669"/>
    <property type="project" value="UniProtKB-KW"/>
</dbReference>
<dbReference type="SUPFAM" id="SSF52540">
    <property type="entry name" value="P-loop containing nucleoside triphosphate hydrolases"/>
    <property type="match status" value="2"/>
</dbReference>
<dbReference type="Pfam" id="PF02861">
    <property type="entry name" value="Clp_N"/>
    <property type="match status" value="1"/>
</dbReference>
<dbReference type="Pfam" id="PF10431">
    <property type="entry name" value="ClpB_D2-small"/>
    <property type="match status" value="1"/>
</dbReference>
<evidence type="ECO:0000256" key="1">
    <source>
        <dbReference type="ARBA" id="ARBA00008675"/>
    </source>
</evidence>
<evidence type="ECO:0000256" key="6">
    <source>
        <dbReference type="PROSITE-ProRule" id="PRU01251"/>
    </source>
</evidence>
<evidence type="ECO:0000259" key="7">
    <source>
        <dbReference type="PROSITE" id="PS51903"/>
    </source>
</evidence>
<dbReference type="PRINTS" id="PR00300">
    <property type="entry name" value="CLPPROTEASEA"/>
</dbReference>
<dbReference type="Pfam" id="PF07724">
    <property type="entry name" value="AAA_2"/>
    <property type="match status" value="1"/>
</dbReference>
<dbReference type="InterPro" id="IPR027417">
    <property type="entry name" value="P-loop_NTPase"/>
</dbReference>
<name>A0A198WNM8_MORCA</name>
<sequence>MLSPELLTIQEFMLKFAKQHSHQFISVEHLLMGLLKDAFTVRVLEECGADSEFILSSIKQYLKDFMPKREGVDPLPTKSLNRVMQRAIWQVQASQTQQLVKPIDTLVAIFKEERSYANELIQSCGVDILSVTRAISIHQRSAHDAYGDVDESLANQSTKPKQNPLDAYTLNLNEQAKQGKTDPLVGRADEIERTVQILCRRRKNNPLLVGDPGVGKTAIAEGLAWLIVNGKAPKPLAHATIYSLDMGALIAGTKFRGEFEARMKDLIDELKDTPEAILFIDEIHMIIGAGASMDSSMDVSNLIKPALAKGYIRSIGSTTFAEYRQVFEKDHALSRRFQKIDIKEPSVSDTIAILQGLKGYYEDFHGVAYTEDAIEAAVKLSVKHIHERFLPDKAIDVIDEAGSFVRLYHDKAANHSQKDTQKTLSSTQVDIDIIEQVVAKIARIPPKSVSHDDKNILKNLNANLKQMVFGQDQAVDTLVDAILLARSGLTHPDKPIGSFLFSGPTGVGKTEISRQLAYLLGVPLVRFDMSEYMEAHTASRLIGAPPGYVGYDQGGLLTEKIQQNPHCVLLLDELEKAHSDVFNLLLQVMDHGTLTDNNGRLASFKQVIVIMTTNVGADSISRRSMGFTQQDHHSDNQIAIQRTFSPEFRNRLDAIVNFAPLPPEVIGDVVDKFITELHDQLLDKNIILSVDDEVRLHLATKGYDRLMGARPMARTIQELLKKPLSKLILFGDLKQGKEGVKVAATMKDGAINFETIDTKLTGKIKPN</sequence>
<dbReference type="Pfam" id="PF17871">
    <property type="entry name" value="AAA_lid_9"/>
    <property type="match status" value="1"/>
</dbReference>
<keyword evidence="8" id="KW-0378">Hydrolase</keyword>
<dbReference type="GO" id="GO:0034605">
    <property type="term" value="P:cellular response to heat"/>
    <property type="evidence" value="ECO:0007669"/>
    <property type="project" value="TreeGrafter"/>
</dbReference>
<comment type="similarity">
    <text evidence="1">Belongs to the ClpA/ClpB family.</text>
</comment>
<dbReference type="Pfam" id="PF00004">
    <property type="entry name" value="AAA"/>
    <property type="match status" value="1"/>
</dbReference>
<comment type="caution">
    <text evidence="8">The sequence shown here is derived from an EMBL/GenBank/DDBJ whole genome shotgun (WGS) entry which is preliminary data.</text>
</comment>
<dbReference type="Gene3D" id="3.40.50.300">
    <property type="entry name" value="P-loop containing nucleotide triphosphate hydrolases"/>
    <property type="match status" value="2"/>
</dbReference>
<dbReference type="PROSITE" id="PS00871">
    <property type="entry name" value="CLPAB_2"/>
    <property type="match status" value="1"/>
</dbReference>
<dbReference type="GO" id="GO:0005524">
    <property type="term" value="F:ATP binding"/>
    <property type="evidence" value="ECO:0007669"/>
    <property type="project" value="UniProtKB-KW"/>
</dbReference>